<dbReference type="PANTHER" id="PTHR34846:SF11">
    <property type="entry name" value="4-CARBOXYMUCONOLACTONE DECARBOXYLASE FAMILY PROTEIN (AFU_ORTHOLOGUE AFUA_6G11590)"/>
    <property type="match status" value="1"/>
</dbReference>
<evidence type="ECO:0000313" key="3">
    <source>
        <dbReference type="Proteomes" id="UP000037505"/>
    </source>
</evidence>
<sequence>MARIPLIDVATSTETEEHIYKRFPSNLVRGLLRTTPEIANGYLDLGKALSGSPLPPKLREMTILRVGVLTHSPYEWMQHIDIAKLVHVGDKEVIAVKSGEYGKLTDQEAAMLQFVDEVVAKPKATDTFDLALANLGEQGLATVTLLVGHYMMTARFLETLNIDLDKNATSWENA</sequence>
<feature type="domain" description="Carboxymuconolactone decarboxylase-like" evidence="1">
    <location>
        <begin position="36"/>
        <end position="96"/>
    </location>
</feature>
<protein>
    <recommendedName>
        <fullName evidence="1">Carboxymuconolactone decarboxylase-like domain-containing protein</fullName>
    </recommendedName>
</protein>
<dbReference type="SUPFAM" id="SSF69118">
    <property type="entry name" value="AhpD-like"/>
    <property type="match status" value="1"/>
</dbReference>
<proteinExistence type="predicted"/>
<dbReference type="GeneID" id="26807178"/>
<reference evidence="2 3" key="1">
    <citation type="submission" date="2014-06" db="EMBL/GenBank/DDBJ databases">
        <title>The Genome of the Aflatoxigenic Filamentous Fungus Aspergillus nomius.</title>
        <authorList>
            <person name="Moore M.G."/>
            <person name="Shannon B.M."/>
            <person name="Brian M.M."/>
        </authorList>
    </citation>
    <scope>NUCLEOTIDE SEQUENCE [LARGE SCALE GENOMIC DNA]</scope>
    <source>
        <strain evidence="2 3">NRRL 13137</strain>
    </source>
</reference>
<dbReference type="OrthoDB" id="7482721at2759"/>
<evidence type="ECO:0000259" key="1">
    <source>
        <dbReference type="Pfam" id="PF02627"/>
    </source>
</evidence>
<dbReference type="InterPro" id="IPR003779">
    <property type="entry name" value="CMD-like"/>
</dbReference>
<organism evidence="2 3">
    <name type="scientific">Aspergillus nomiae NRRL (strain ATCC 15546 / NRRL 13137 / CBS 260.88 / M93)</name>
    <dbReference type="NCBI Taxonomy" id="1509407"/>
    <lineage>
        <taxon>Eukaryota</taxon>
        <taxon>Fungi</taxon>
        <taxon>Dikarya</taxon>
        <taxon>Ascomycota</taxon>
        <taxon>Pezizomycotina</taxon>
        <taxon>Eurotiomycetes</taxon>
        <taxon>Eurotiomycetidae</taxon>
        <taxon>Eurotiales</taxon>
        <taxon>Aspergillaceae</taxon>
        <taxon>Aspergillus</taxon>
        <taxon>Aspergillus subgen. Circumdati</taxon>
    </lineage>
</organism>
<comment type="caution">
    <text evidence="2">The sequence shown here is derived from an EMBL/GenBank/DDBJ whole genome shotgun (WGS) entry which is preliminary data.</text>
</comment>
<gene>
    <name evidence="2" type="ORF">ANOM_005374</name>
</gene>
<dbReference type="AlphaFoldDB" id="A0A0L1J599"/>
<dbReference type="InterPro" id="IPR029032">
    <property type="entry name" value="AhpD-like"/>
</dbReference>
<dbReference type="GO" id="GO:0051920">
    <property type="term" value="F:peroxiredoxin activity"/>
    <property type="evidence" value="ECO:0007669"/>
    <property type="project" value="InterPro"/>
</dbReference>
<evidence type="ECO:0000313" key="2">
    <source>
        <dbReference type="EMBL" id="KNG86917.1"/>
    </source>
</evidence>
<dbReference type="Pfam" id="PF02627">
    <property type="entry name" value="CMD"/>
    <property type="match status" value="1"/>
</dbReference>
<dbReference type="Gene3D" id="1.20.1290.10">
    <property type="entry name" value="AhpD-like"/>
    <property type="match status" value="1"/>
</dbReference>
<name>A0A0L1J599_ASPN3</name>
<dbReference type="EMBL" id="JNOM01000098">
    <property type="protein sequence ID" value="KNG86917.1"/>
    <property type="molecule type" value="Genomic_DNA"/>
</dbReference>
<dbReference type="PANTHER" id="PTHR34846">
    <property type="entry name" value="4-CARBOXYMUCONOLACTONE DECARBOXYLASE FAMILY PROTEIN (AFU_ORTHOLOGUE AFUA_6G11590)"/>
    <property type="match status" value="1"/>
</dbReference>
<dbReference type="Proteomes" id="UP000037505">
    <property type="component" value="Unassembled WGS sequence"/>
</dbReference>
<accession>A0A0L1J599</accession>
<dbReference type="RefSeq" id="XP_015407840.1">
    <property type="nucleotide sequence ID" value="XM_015550631.1"/>
</dbReference>
<keyword evidence="3" id="KW-1185">Reference proteome</keyword>